<evidence type="ECO:0000256" key="7">
    <source>
        <dbReference type="SAM" id="SignalP"/>
    </source>
</evidence>
<evidence type="ECO:0000313" key="8">
    <source>
        <dbReference type="EMBL" id="MBO7748168.1"/>
    </source>
</evidence>
<keyword evidence="5" id="KW-0449">Lipoprotein</keyword>
<dbReference type="PROSITE" id="PS51257">
    <property type="entry name" value="PROKAR_LIPOPROTEIN"/>
    <property type="match status" value="1"/>
</dbReference>
<evidence type="ECO:0000256" key="3">
    <source>
        <dbReference type="ARBA" id="ARBA00023136"/>
    </source>
</evidence>
<evidence type="ECO:0000313" key="9">
    <source>
        <dbReference type="Proteomes" id="UP000670947"/>
    </source>
</evidence>
<gene>
    <name evidence="8" type="ORF">I8J29_28650</name>
</gene>
<dbReference type="InterPro" id="IPR050490">
    <property type="entry name" value="Bact_solute-bd_prot1"/>
</dbReference>
<proteinExistence type="predicted"/>
<dbReference type="RefSeq" id="WP_208850760.1">
    <property type="nucleotide sequence ID" value="NZ_JAGGDJ010000049.1"/>
</dbReference>
<evidence type="ECO:0000256" key="5">
    <source>
        <dbReference type="ARBA" id="ARBA00023288"/>
    </source>
</evidence>
<organism evidence="8 9">
    <name type="scientific">Paenibacillus artemisiicola</name>
    <dbReference type="NCBI Taxonomy" id="1172618"/>
    <lineage>
        <taxon>Bacteria</taxon>
        <taxon>Bacillati</taxon>
        <taxon>Bacillota</taxon>
        <taxon>Bacilli</taxon>
        <taxon>Bacillales</taxon>
        <taxon>Paenibacillaceae</taxon>
        <taxon>Paenibacillus</taxon>
    </lineage>
</organism>
<dbReference type="Gene3D" id="3.40.190.10">
    <property type="entry name" value="Periplasmic binding protein-like II"/>
    <property type="match status" value="2"/>
</dbReference>
<evidence type="ECO:0000256" key="2">
    <source>
        <dbReference type="ARBA" id="ARBA00022729"/>
    </source>
</evidence>
<keyword evidence="2 7" id="KW-0732">Signal</keyword>
<evidence type="ECO:0000256" key="4">
    <source>
        <dbReference type="ARBA" id="ARBA00023139"/>
    </source>
</evidence>
<comment type="caution">
    <text evidence="8">The sequence shown here is derived from an EMBL/GenBank/DDBJ whole genome shotgun (WGS) entry which is preliminary data.</text>
</comment>
<sequence length="480" mass="51489">MMNKKTYAAMGAAVLLASLSLAGCGSNNNGGGNDAASTNNGTTTNGGTTNGGSANAGATNGDAANAGGTDAGGANAGATDTPKLTGDFEIQYFVGGYGDKWWTKVIDDFQKANPDLHVKALGGPKINEQNKPRWIGGNPPDFVYIDGPELNDRQMVEDGQLEDLTDWIKDAKNVDGDKILDMLAQQPQQYDGKIYNIPLVLNSWGIFWNKALFKEKGWQEPQDFQQFLDVSDKIKAAGVTPFIHTGKYPYYINGAFLYPAIVSANNGDYTVLQDMAANKLEAFESDAVKTALGKIVTLRDKGFIDKASIQINHTDSQMLFLQNKDAFIPNGLWLPNEMSKDIPQGFDFGFIPSITQDAGQKIVANTSTATVAVAKNAKNKDAAKAFLQFVFSKAQASQWAELSGAPSNIKGDISASNAPNFVKDAAKYLTDPNTVVIPTITFNADVDKAMQDATDALTIGKIDPDGWIKRVTDVVKKVAK</sequence>
<feature type="region of interest" description="Disordered" evidence="6">
    <location>
        <begin position="29"/>
        <end position="58"/>
    </location>
</feature>
<dbReference type="Pfam" id="PF01547">
    <property type="entry name" value="SBP_bac_1"/>
    <property type="match status" value="1"/>
</dbReference>
<accession>A0ABS3WIU5</accession>
<dbReference type="EMBL" id="JAGGDJ010000049">
    <property type="protein sequence ID" value="MBO7748168.1"/>
    <property type="molecule type" value="Genomic_DNA"/>
</dbReference>
<feature type="compositionally biased region" description="Low complexity" evidence="6">
    <location>
        <begin position="34"/>
        <end position="58"/>
    </location>
</feature>
<feature type="chain" id="PRO_5045323647" evidence="7">
    <location>
        <begin position="23"/>
        <end position="480"/>
    </location>
</feature>
<keyword evidence="1" id="KW-1003">Cell membrane</keyword>
<dbReference type="PANTHER" id="PTHR43649:SF33">
    <property type="entry name" value="POLYGALACTURONAN_RHAMNOGALACTURONAN-BINDING PROTEIN YTCQ"/>
    <property type="match status" value="1"/>
</dbReference>
<feature type="signal peptide" evidence="7">
    <location>
        <begin position="1"/>
        <end position="22"/>
    </location>
</feature>
<dbReference type="PANTHER" id="PTHR43649">
    <property type="entry name" value="ARABINOSE-BINDING PROTEIN-RELATED"/>
    <property type="match status" value="1"/>
</dbReference>
<keyword evidence="4" id="KW-0564">Palmitate</keyword>
<evidence type="ECO:0000256" key="1">
    <source>
        <dbReference type="ARBA" id="ARBA00022475"/>
    </source>
</evidence>
<keyword evidence="3" id="KW-0472">Membrane</keyword>
<protein>
    <submittedName>
        <fullName evidence="8">Extracellular solute-binding protein</fullName>
    </submittedName>
</protein>
<dbReference type="SUPFAM" id="SSF53850">
    <property type="entry name" value="Periplasmic binding protein-like II"/>
    <property type="match status" value="1"/>
</dbReference>
<dbReference type="InterPro" id="IPR006059">
    <property type="entry name" value="SBP"/>
</dbReference>
<dbReference type="Proteomes" id="UP000670947">
    <property type="component" value="Unassembled WGS sequence"/>
</dbReference>
<reference evidence="8 9" key="1">
    <citation type="submission" date="2021-03" db="EMBL/GenBank/DDBJ databases">
        <title>Paenibacillus artemisicola MWE-103 whole genome sequence.</title>
        <authorList>
            <person name="Ham Y.J."/>
        </authorList>
    </citation>
    <scope>NUCLEOTIDE SEQUENCE [LARGE SCALE GENOMIC DNA]</scope>
    <source>
        <strain evidence="8 9">MWE-103</strain>
    </source>
</reference>
<name>A0ABS3WIU5_9BACL</name>
<evidence type="ECO:0000256" key="6">
    <source>
        <dbReference type="SAM" id="MobiDB-lite"/>
    </source>
</evidence>
<keyword evidence="9" id="KW-1185">Reference proteome</keyword>